<keyword evidence="3" id="KW-1133">Transmembrane helix</keyword>
<dbReference type="PANTHER" id="PTHR30404">
    <property type="entry name" value="N-ACETYLMURAMOYL-L-ALANINE AMIDASE"/>
    <property type="match status" value="1"/>
</dbReference>
<keyword evidence="3" id="KW-0812">Transmembrane</keyword>
<dbReference type="OrthoDB" id="514320at2"/>
<dbReference type="Proteomes" id="UP000298860">
    <property type="component" value="Unassembled WGS sequence"/>
</dbReference>
<evidence type="ECO:0000256" key="1">
    <source>
        <dbReference type="ARBA" id="ARBA00022801"/>
    </source>
</evidence>
<sequence length="336" mass="34179">MRIRGRRAGGAGSPRRRWRLAGVGAGAVTMLLAPLAVRLATGHLAPTDLPAGHPPPARPATSPPQPRMETPQVAAVEPAPLDSPGFAPGACMALGPLRGNRHRTVFLDAGHGGPDPGAVGSTAAGGPVAEKDATLPVALRAARLLREAGYRVVLSRTQDGPVAHLPGGTDAGVLTVEQSHADHIARVRCANLAHAAVLISIHFNAFDDPGEGGATTVYDPSRPFAADNQRLAVDLQRGIVAALAGHGWRVEDRGVDSDEGTGGPALSEQGASYGHLIILGPPAAGYLAEPTGMPGALVEPLFVTNPGEAAIAEAPAGQQAIAEGIARAVQEFDGGR</sequence>
<dbReference type="CDD" id="cd02696">
    <property type="entry name" value="MurNAc-LAA"/>
    <property type="match status" value="1"/>
</dbReference>
<organism evidence="5 6">
    <name type="scientific">Gandjariella thermophila</name>
    <dbReference type="NCBI Taxonomy" id="1931992"/>
    <lineage>
        <taxon>Bacteria</taxon>
        <taxon>Bacillati</taxon>
        <taxon>Actinomycetota</taxon>
        <taxon>Actinomycetes</taxon>
        <taxon>Pseudonocardiales</taxon>
        <taxon>Pseudonocardiaceae</taxon>
        <taxon>Gandjariella</taxon>
    </lineage>
</organism>
<feature type="compositionally biased region" description="Pro residues" evidence="2">
    <location>
        <begin position="52"/>
        <end position="66"/>
    </location>
</feature>
<name>A0A4D4IXM4_9PSEU</name>
<reference evidence="6" key="1">
    <citation type="submission" date="2019-04" db="EMBL/GenBank/DDBJ databases">
        <title>Draft genome sequence of Pseudonocardiaceae bacterium SL3-2-4.</title>
        <authorList>
            <person name="Ningsih F."/>
            <person name="Yokota A."/>
            <person name="Sakai Y."/>
            <person name="Nanatani K."/>
            <person name="Yabe S."/>
            <person name="Oetari A."/>
            <person name="Sjamsuridzal W."/>
        </authorList>
    </citation>
    <scope>NUCLEOTIDE SEQUENCE [LARGE SCALE GENOMIC DNA]</scope>
    <source>
        <strain evidence="6">SL3-2-4</strain>
    </source>
</reference>
<comment type="caution">
    <text evidence="5">The sequence shown here is derived from an EMBL/GenBank/DDBJ whole genome shotgun (WGS) entry which is preliminary data.</text>
</comment>
<dbReference type="PANTHER" id="PTHR30404:SF0">
    <property type="entry name" value="N-ACETYLMURAMOYL-L-ALANINE AMIDASE AMIC"/>
    <property type="match status" value="1"/>
</dbReference>
<dbReference type="SUPFAM" id="SSF53187">
    <property type="entry name" value="Zn-dependent exopeptidases"/>
    <property type="match status" value="1"/>
</dbReference>
<evidence type="ECO:0000313" key="6">
    <source>
        <dbReference type="Proteomes" id="UP000298860"/>
    </source>
</evidence>
<feature type="region of interest" description="Disordered" evidence="2">
    <location>
        <begin position="46"/>
        <end position="72"/>
    </location>
</feature>
<feature type="transmembrane region" description="Helical" evidence="3">
    <location>
        <begin position="20"/>
        <end position="40"/>
    </location>
</feature>
<evidence type="ECO:0000259" key="4">
    <source>
        <dbReference type="SMART" id="SM00646"/>
    </source>
</evidence>
<evidence type="ECO:0000256" key="3">
    <source>
        <dbReference type="SAM" id="Phobius"/>
    </source>
</evidence>
<keyword evidence="3" id="KW-0472">Membrane</keyword>
<proteinExistence type="predicted"/>
<dbReference type="GO" id="GO:0008745">
    <property type="term" value="F:N-acetylmuramoyl-L-alanine amidase activity"/>
    <property type="evidence" value="ECO:0007669"/>
    <property type="project" value="InterPro"/>
</dbReference>
<dbReference type="InterPro" id="IPR002508">
    <property type="entry name" value="MurNAc-LAA_cat"/>
</dbReference>
<dbReference type="Pfam" id="PF01520">
    <property type="entry name" value="Amidase_3"/>
    <property type="match status" value="1"/>
</dbReference>
<dbReference type="SMART" id="SM00646">
    <property type="entry name" value="Ami_3"/>
    <property type="match status" value="1"/>
</dbReference>
<dbReference type="GO" id="GO:0030288">
    <property type="term" value="C:outer membrane-bounded periplasmic space"/>
    <property type="evidence" value="ECO:0007669"/>
    <property type="project" value="TreeGrafter"/>
</dbReference>
<dbReference type="AlphaFoldDB" id="A0A4D4IXM4"/>
<dbReference type="RefSeq" id="WP_137812283.1">
    <property type="nucleotide sequence ID" value="NZ_BJFL01000002.1"/>
</dbReference>
<feature type="domain" description="MurNAc-LAA" evidence="4">
    <location>
        <begin position="187"/>
        <end position="330"/>
    </location>
</feature>
<evidence type="ECO:0000256" key="2">
    <source>
        <dbReference type="SAM" id="MobiDB-lite"/>
    </source>
</evidence>
<dbReference type="GO" id="GO:0009253">
    <property type="term" value="P:peptidoglycan catabolic process"/>
    <property type="evidence" value="ECO:0007669"/>
    <property type="project" value="InterPro"/>
</dbReference>
<dbReference type="EMBL" id="BJFL01000002">
    <property type="protein sequence ID" value="GDY29125.1"/>
    <property type="molecule type" value="Genomic_DNA"/>
</dbReference>
<keyword evidence="1" id="KW-0378">Hydrolase</keyword>
<evidence type="ECO:0000313" key="5">
    <source>
        <dbReference type="EMBL" id="GDY29125.1"/>
    </source>
</evidence>
<dbReference type="InterPro" id="IPR050695">
    <property type="entry name" value="N-acetylmuramoyl_amidase_3"/>
</dbReference>
<keyword evidence="6" id="KW-1185">Reference proteome</keyword>
<protein>
    <recommendedName>
        <fullName evidence="4">MurNAc-LAA domain-containing protein</fullName>
    </recommendedName>
</protein>
<gene>
    <name evidence="5" type="ORF">GTS_07580</name>
</gene>
<dbReference type="Gene3D" id="3.40.630.40">
    <property type="entry name" value="Zn-dependent exopeptidases"/>
    <property type="match status" value="1"/>
</dbReference>
<accession>A0A4D4IXM4</accession>